<proteinExistence type="predicted"/>
<dbReference type="EMBL" id="CP095340">
    <property type="protein sequence ID" value="XAG24797.1"/>
    <property type="molecule type" value="Genomic_DNA"/>
</dbReference>
<accession>A0AAU6SY22</accession>
<name>A0AAU6SY22_UNCXX</name>
<gene>
    <name evidence="1" type="ORF">MRM62_00850</name>
</gene>
<dbReference type="AlphaFoldDB" id="A0AAU6SY22"/>
<reference evidence="1" key="1">
    <citation type="submission" date="2022-03" db="EMBL/GenBank/DDBJ databases">
        <title>Sea Food Isolates.</title>
        <authorList>
            <person name="Li c."/>
        </authorList>
    </citation>
    <scope>NUCLEOTIDE SEQUENCE</scope>
    <source>
        <strain evidence="1">19CA03SA04</strain>
    </source>
</reference>
<protein>
    <submittedName>
        <fullName evidence="1">Uncharacterized protein</fullName>
    </submittedName>
</protein>
<sequence>MMKLNVEHLDCNCLCFDWFLDNPINNCFIDSDYVFSMAGWAFSIDRENFPNKVLIDDGFKINEYSFDVKRYDVIHAKSNDLTLNPCCGFSVNVKLTTDKYRLGFMLGRDVFWVASIKVIFDSTIRGMGDWLFLGEDTNDSVAQYIGSNRQDEIWISGWNNYFKEVDFYLSGKAKFSFVISPSKEELFSDFYPFKRYEKTHVEHLIDMHGKYIVWPKVELYNNRYLSYDIAETHWNDFGAYIAFIQYLESVDLKVDIFDDVKFTVKEVYGDLGHKVSPVVKSVRLFLDDDESGLIRTDNGVVNHGNMKTILNDNSLLASTLVIYGGSSANYFLKFASRVFRTVIFYHSTGSIDKDIFTKYNPDYVLFQSNQRFLVRPPAPFRD</sequence>
<organism evidence="1">
    <name type="scientific">bacterium 19CA03SA04</name>
    <dbReference type="NCBI Taxonomy" id="2920698"/>
    <lineage>
        <taxon>Bacteria</taxon>
    </lineage>
</organism>
<evidence type="ECO:0000313" key="1">
    <source>
        <dbReference type="EMBL" id="XAG24797.1"/>
    </source>
</evidence>